<proteinExistence type="inferred from homology"/>
<dbReference type="EC" id="3.1.1.-" evidence="3"/>
<feature type="domain" description="Carboxylesterase type B" evidence="4">
    <location>
        <begin position="2"/>
        <end position="465"/>
    </location>
</feature>
<gene>
    <name evidence="5" type="ORF">FOY51_03620</name>
</gene>
<organism evidence="5 6">
    <name type="scientific">Antrihabitans cavernicola</name>
    <dbReference type="NCBI Taxonomy" id="2495913"/>
    <lineage>
        <taxon>Bacteria</taxon>
        <taxon>Bacillati</taxon>
        <taxon>Actinomycetota</taxon>
        <taxon>Actinomycetes</taxon>
        <taxon>Mycobacteriales</taxon>
        <taxon>Nocardiaceae</taxon>
        <taxon>Antrihabitans</taxon>
    </lineage>
</organism>
<dbReference type="OrthoDB" id="3199405at2"/>
<comment type="caution">
    <text evidence="5">The sequence shown here is derived from an EMBL/GenBank/DDBJ whole genome shotgun (WGS) entry which is preliminary data.</text>
</comment>
<evidence type="ECO:0000259" key="4">
    <source>
        <dbReference type="Pfam" id="PF00135"/>
    </source>
</evidence>
<keyword evidence="2 3" id="KW-0378">Hydrolase</keyword>
<name>A0A5A7SK24_9NOCA</name>
<evidence type="ECO:0000313" key="6">
    <source>
        <dbReference type="Proteomes" id="UP000322244"/>
    </source>
</evidence>
<dbReference type="InterPro" id="IPR019826">
    <property type="entry name" value="Carboxylesterase_B_AS"/>
</dbReference>
<reference evidence="5 6" key="1">
    <citation type="submission" date="2019-07" db="EMBL/GenBank/DDBJ databases">
        <title>Rhodococcus cavernicolus sp. nov., isolated from a cave.</title>
        <authorList>
            <person name="Lee S.D."/>
        </authorList>
    </citation>
    <scope>NUCLEOTIDE SEQUENCE [LARGE SCALE GENOMIC DNA]</scope>
    <source>
        <strain evidence="5 6">C1-24</strain>
    </source>
</reference>
<protein>
    <recommendedName>
        <fullName evidence="3">Carboxylic ester hydrolase</fullName>
        <ecNumber evidence="3">3.1.1.-</ecNumber>
    </recommendedName>
</protein>
<dbReference type="PROSITE" id="PS00122">
    <property type="entry name" value="CARBOXYLESTERASE_B_1"/>
    <property type="match status" value="1"/>
</dbReference>
<evidence type="ECO:0000256" key="3">
    <source>
        <dbReference type="RuleBase" id="RU361235"/>
    </source>
</evidence>
<evidence type="ECO:0000313" key="5">
    <source>
        <dbReference type="EMBL" id="KAA0025013.1"/>
    </source>
</evidence>
<comment type="similarity">
    <text evidence="1 3">Belongs to the type-B carboxylesterase/lipase family.</text>
</comment>
<dbReference type="InterPro" id="IPR029058">
    <property type="entry name" value="AB_hydrolase_fold"/>
</dbReference>
<dbReference type="PANTHER" id="PTHR11559">
    <property type="entry name" value="CARBOXYLESTERASE"/>
    <property type="match status" value="1"/>
</dbReference>
<evidence type="ECO:0000256" key="2">
    <source>
        <dbReference type="ARBA" id="ARBA00022801"/>
    </source>
</evidence>
<keyword evidence="6" id="KW-1185">Reference proteome</keyword>
<evidence type="ECO:0000256" key="1">
    <source>
        <dbReference type="ARBA" id="ARBA00005964"/>
    </source>
</evidence>
<dbReference type="InterPro" id="IPR050309">
    <property type="entry name" value="Type-B_Carboxylest/Lipase"/>
</dbReference>
<dbReference type="EMBL" id="VLNY01000001">
    <property type="protein sequence ID" value="KAA0025013.1"/>
    <property type="molecule type" value="Genomic_DNA"/>
</dbReference>
<dbReference type="SUPFAM" id="SSF53474">
    <property type="entry name" value="alpha/beta-Hydrolases"/>
    <property type="match status" value="1"/>
</dbReference>
<accession>A0A5A7SK24</accession>
<dbReference type="Pfam" id="PF00135">
    <property type="entry name" value="COesterase"/>
    <property type="match status" value="1"/>
</dbReference>
<dbReference type="GO" id="GO:0016787">
    <property type="term" value="F:hydrolase activity"/>
    <property type="evidence" value="ECO:0007669"/>
    <property type="project" value="UniProtKB-KW"/>
</dbReference>
<dbReference type="Gene3D" id="3.40.50.1820">
    <property type="entry name" value="alpha/beta hydrolase"/>
    <property type="match status" value="1"/>
</dbReference>
<dbReference type="Proteomes" id="UP000322244">
    <property type="component" value="Unassembled WGS sequence"/>
</dbReference>
<sequence length="497" mass="51858">MDPIVTVTGGQVRGRTTNGVTAFLAIPYASPPVGPLRFQAPHRVANWDGVRDGVELGPTSPQIPYPAPIAALLGTFITPGDDYLHLNVWTPDGGGSDLPVLVWIHGGAFSRGSNTIPTYDGTAFARDGVVLVSINYRLGFPGFGVVDGGATNRGLRDQLFALEWVQNNVAAFGGDPAQVTVFGESAGAMSVAALLTSPLSTGLFHRAIMQSGNVSTAAELADARNASVYLADQLGVEPTVDGLATISSAALLDAQTALAVEFANDPNPDRWGASAVRAGLGAMTCVPTIDGDVVPQLPVDAIRAGAGHDIAVLAGTNSDEFRFFTVPAGLGAAVTIEALPFALARYGIAPAVVETYAAQRPEASPGDLLAAVLSDHAFRSDTTRMAELRAHAPASTHLYDFAWASGIPDLGACHALEIGFVFDNLVNSQSITGPTPPQQLADRMHSAWVAFAQHGNPGWPRYEESNPAVQMFDDPESRVVLDPRAAELAALRAGHCA</sequence>
<dbReference type="RefSeq" id="WP_149428788.1">
    <property type="nucleotide sequence ID" value="NZ_VLNY01000001.1"/>
</dbReference>
<dbReference type="InterPro" id="IPR002018">
    <property type="entry name" value="CarbesteraseB"/>
</dbReference>
<dbReference type="AlphaFoldDB" id="A0A5A7SK24"/>